<evidence type="ECO:0000313" key="2">
    <source>
        <dbReference type="EMBL" id="WAK85038.1"/>
    </source>
</evidence>
<accession>A0A9E9C175</accession>
<dbReference type="PANTHER" id="PTHR34047:SF10">
    <property type="entry name" value="GROUP II INTRON-ASSOCIATED OPEN READING FRAME"/>
    <property type="match status" value="1"/>
</dbReference>
<reference evidence="2" key="1">
    <citation type="submission" date="2022-04" db="EMBL/GenBank/DDBJ databases">
        <title>A new insight into Amicula, a genus of tiny marine littoral diatoms with the description of two new tropical species and the largest mitogenome known for a stramenopile.</title>
        <authorList>
            <person name="Gastineau R."/>
            <person name="Li C."/>
            <person name="Ashworth M.P."/>
            <person name="Witkowski A."/>
            <person name="Turmel M."/>
            <person name="Gorecka E."/>
            <person name="Frankovich T.A."/>
            <person name="Wachnicka A."/>
            <person name="Lobban C.S."/>
            <person name="Theriot E.C."/>
            <person name="Otis C."/>
            <person name="Dabek P."/>
            <person name="Binczewska A."/>
            <person name="Lemieux C."/>
        </authorList>
    </citation>
    <scope>NUCLEOTIDE SEQUENCE</scope>
    <source>
        <strain evidence="2">GU52X-4 cfCalB7</strain>
    </source>
</reference>
<protein>
    <recommendedName>
        <fullName evidence="1">Reverse transcriptase N-terminal domain-containing protein</fullName>
    </recommendedName>
</protein>
<proteinExistence type="predicted"/>
<keyword evidence="2" id="KW-0496">Mitochondrion</keyword>
<dbReference type="CDD" id="cd01651">
    <property type="entry name" value="RT_G2_intron"/>
    <property type="match status" value="1"/>
</dbReference>
<dbReference type="SUPFAM" id="SSF56672">
    <property type="entry name" value="DNA/RNA polymerases"/>
    <property type="match status" value="1"/>
</dbReference>
<geneLocation type="mitochondrion" evidence="2"/>
<evidence type="ECO:0000259" key="1">
    <source>
        <dbReference type="Pfam" id="PF13655"/>
    </source>
</evidence>
<dbReference type="PANTHER" id="PTHR34047">
    <property type="entry name" value="NUCLEAR INTRON MATURASE 1, MITOCHONDRIAL-RELATED"/>
    <property type="match status" value="1"/>
</dbReference>
<gene>
    <name evidence="2" type="primary">orf168</name>
</gene>
<name>A0A9E9C175_9STRA</name>
<sequence length="168" mass="19430">MMEWKNINWKPIEFYVFKLQKKIYQASKSNNKLEMIKFQKILISSKAAKLKAVRRVTQDNLGKKTAGVANVKSLEAKNRFKLVYFLSLDGEAFPIRKVYIPKNKNEQRSLGMPTIKDRAKQYLALLALEPQFEANSYGFRPGRSCHDAIEVIFIAINQKPKYVLDADI</sequence>
<dbReference type="InterPro" id="IPR051083">
    <property type="entry name" value="GrpII_Intron_Splice-Mob/Def"/>
</dbReference>
<dbReference type="AlphaFoldDB" id="A0A9E9C175"/>
<dbReference type="InterPro" id="IPR043502">
    <property type="entry name" value="DNA/RNA_pol_sf"/>
</dbReference>
<dbReference type="EMBL" id="ON390794">
    <property type="protein sequence ID" value="WAK85038.1"/>
    <property type="molecule type" value="Genomic_DNA"/>
</dbReference>
<dbReference type="InterPro" id="IPR025960">
    <property type="entry name" value="RVT_N"/>
</dbReference>
<dbReference type="Pfam" id="PF13655">
    <property type="entry name" value="RVT_N"/>
    <property type="match status" value="1"/>
</dbReference>
<organism evidence="2">
    <name type="scientific">Amicula sp. isolate GU52X-4 cfCalB7</name>
    <dbReference type="NCBI Taxonomy" id="3003489"/>
    <lineage>
        <taxon>Eukaryota</taxon>
        <taxon>Sar</taxon>
        <taxon>Stramenopiles</taxon>
        <taxon>Ochrophyta</taxon>
        <taxon>Bacillariophyta</taxon>
        <taxon>Bacillariophyceae</taxon>
        <taxon>Bacillariophycidae</taxon>
        <taxon>Naviculales</taxon>
        <taxon>Naviculaceae</taxon>
        <taxon>Amicula</taxon>
    </lineage>
</organism>
<feature type="domain" description="Reverse transcriptase N-terminal" evidence="1">
    <location>
        <begin position="4"/>
        <end position="83"/>
    </location>
</feature>